<evidence type="ECO:0000313" key="5">
    <source>
        <dbReference type="EMBL" id="VUZ50653.1"/>
    </source>
</evidence>
<dbReference type="Proteomes" id="UP000321570">
    <property type="component" value="Unassembled WGS sequence"/>
</dbReference>
<dbReference type="Pfam" id="PF23598">
    <property type="entry name" value="LRR_14"/>
    <property type="match status" value="1"/>
</dbReference>
<dbReference type="GO" id="GO:0005737">
    <property type="term" value="C:cytoplasm"/>
    <property type="evidence" value="ECO:0007669"/>
    <property type="project" value="TreeGrafter"/>
</dbReference>
<dbReference type="EMBL" id="CABIJS010000388">
    <property type="protein sequence ID" value="VUZ50653.1"/>
    <property type="molecule type" value="Genomic_DNA"/>
</dbReference>
<gene>
    <name evidence="5" type="ORF">WMSIL1_LOCUS9536</name>
</gene>
<keyword evidence="2" id="KW-0677">Repeat</keyword>
<dbReference type="PROSITE" id="PS51450">
    <property type="entry name" value="LRR"/>
    <property type="match status" value="1"/>
</dbReference>
<keyword evidence="1" id="KW-0433">Leucine-rich repeat</keyword>
<evidence type="ECO:0000313" key="6">
    <source>
        <dbReference type="Proteomes" id="UP000321570"/>
    </source>
</evidence>
<reference evidence="5 6" key="1">
    <citation type="submission" date="2019-07" db="EMBL/GenBank/DDBJ databases">
        <authorList>
            <person name="Jastrzebski P J."/>
            <person name="Paukszto L."/>
            <person name="Jastrzebski P J."/>
        </authorList>
    </citation>
    <scope>NUCLEOTIDE SEQUENCE [LARGE SCALE GENOMIC DNA]</scope>
    <source>
        <strain evidence="5 6">WMS-il1</strain>
    </source>
</reference>
<dbReference type="Pfam" id="PF13855">
    <property type="entry name" value="LRR_8"/>
    <property type="match status" value="2"/>
</dbReference>
<evidence type="ECO:0000259" key="4">
    <source>
        <dbReference type="Pfam" id="PF23598"/>
    </source>
</evidence>
<feature type="region of interest" description="Disordered" evidence="3">
    <location>
        <begin position="1"/>
        <end position="42"/>
    </location>
</feature>
<organism evidence="5 6">
    <name type="scientific">Hymenolepis diminuta</name>
    <name type="common">Rat tapeworm</name>
    <dbReference type="NCBI Taxonomy" id="6216"/>
    <lineage>
        <taxon>Eukaryota</taxon>
        <taxon>Metazoa</taxon>
        <taxon>Spiralia</taxon>
        <taxon>Lophotrochozoa</taxon>
        <taxon>Platyhelminthes</taxon>
        <taxon>Cestoda</taxon>
        <taxon>Eucestoda</taxon>
        <taxon>Cyclophyllidea</taxon>
        <taxon>Hymenolepididae</taxon>
        <taxon>Hymenolepis</taxon>
    </lineage>
</organism>
<sequence length="338" mass="37442">MDPLTTEPLGDSEEDFDCPGDPIGGTSSDHNSPKSSSTRECSPYASAVEIADNIYTREEHFLSDNGDISIHSNTKPIRLPGRATGFRLSDGHKKSVQMQFDGRKFKSAVKSSVKKDKQPDVTAEIVRCKDELSNYLEFSDFGLQTLSTGIFKDLPRVETLFLNGNKLAGLPSGQLTGLPNLRRLLLQQNAIVCSGLPADLSKLTGLEVLDLRHNRLEGQLPPCLYGLSGLKQLLLSYNKIGALSDDLKNLKSLTILIANRNSIRQNIPSAIGQLAFLTKLDLSYNHIQSLPDSLGQCTQITDLYLHYNQLTHLPETIGNLTHLNRLMLKRIVRRWCSD</sequence>
<accession>A0A564YVC2</accession>
<feature type="domain" description="Disease resistance R13L4/SHOC-2-like LRR" evidence="4">
    <location>
        <begin position="265"/>
        <end position="331"/>
    </location>
</feature>
<dbReference type="PANTHER" id="PTHR48051:SF1">
    <property type="entry name" value="RAS SUPPRESSOR PROTEIN 1"/>
    <property type="match status" value="1"/>
</dbReference>
<dbReference type="AlphaFoldDB" id="A0A564YVC2"/>
<evidence type="ECO:0000256" key="3">
    <source>
        <dbReference type="SAM" id="MobiDB-lite"/>
    </source>
</evidence>
<dbReference type="InterPro" id="IPR001611">
    <property type="entry name" value="Leu-rich_rpt"/>
</dbReference>
<dbReference type="Gene3D" id="3.80.10.10">
    <property type="entry name" value="Ribonuclease Inhibitor"/>
    <property type="match status" value="2"/>
</dbReference>
<dbReference type="SMART" id="SM00369">
    <property type="entry name" value="LRR_TYP"/>
    <property type="match status" value="6"/>
</dbReference>
<dbReference type="PANTHER" id="PTHR48051">
    <property type="match status" value="1"/>
</dbReference>
<feature type="compositionally biased region" description="Polar residues" evidence="3">
    <location>
        <begin position="25"/>
        <end position="40"/>
    </location>
</feature>
<dbReference type="InterPro" id="IPR055414">
    <property type="entry name" value="LRR_R13L4/SHOC2-like"/>
</dbReference>
<keyword evidence="6" id="KW-1185">Reference proteome</keyword>
<name>A0A564YVC2_HYMDI</name>
<dbReference type="SUPFAM" id="SSF52058">
    <property type="entry name" value="L domain-like"/>
    <property type="match status" value="1"/>
</dbReference>
<dbReference type="InterPro" id="IPR003591">
    <property type="entry name" value="Leu-rich_rpt_typical-subtyp"/>
</dbReference>
<dbReference type="InterPro" id="IPR032675">
    <property type="entry name" value="LRR_dom_sf"/>
</dbReference>
<protein>
    <recommendedName>
        <fullName evidence="4">Disease resistance R13L4/SHOC-2-like LRR domain-containing protein</fullName>
    </recommendedName>
</protein>
<evidence type="ECO:0000256" key="1">
    <source>
        <dbReference type="ARBA" id="ARBA00022614"/>
    </source>
</evidence>
<dbReference type="InterPro" id="IPR050216">
    <property type="entry name" value="LRR_domain-containing"/>
</dbReference>
<proteinExistence type="predicted"/>
<evidence type="ECO:0000256" key="2">
    <source>
        <dbReference type="ARBA" id="ARBA00022737"/>
    </source>
</evidence>